<dbReference type="Pfam" id="PF05460">
    <property type="entry name" value="ORC6"/>
    <property type="match status" value="1"/>
</dbReference>
<feature type="coiled-coil region" evidence="6">
    <location>
        <begin position="3925"/>
        <end position="4031"/>
    </location>
</feature>
<keyword evidence="6" id="KW-0175">Coiled coil</keyword>
<dbReference type="PANTHER" id="PTHR43049:SF1">
    <property type="entry name" value="EARLY ENDOSOME ANTIGEN"/>
    <property type="match status" value="1"/>
</dbReference>
<accession>A0A9P8EMX0</accession>
<feature type="region of interest" description="Disordered" evidence="7">
    <location>
        <begin position="3687"/>
        <end position="3706"/>
    </location>
</feature>
<feature type="transmembrane region" description="Helical" evidence="8">
    <location>
        <begin position="3194"/>
        <end position="3214"/>
    </location>
</feature>
<feature type="region of interest" description="Disordered" evidence="7">
    <location>
        <begin position="4259"/>
        <end position="4326"/>
    </location>
</feature>
<feature type="non-terminal residue" evidence="10">
    <location>
        <position position="4326"/>
    </location>
</feature>
<reference evidence="10" key="1">
    <citation type="journal article" date="2021" name="J Fungi (Basel)">
        <title>Virulence traits and population genomics of the black yeast Aureobasidium melanogenum.</title>
        <authorList>
            <person name="Cernosa A."/>
            <person name="Sun X."/>
            <person name="Gostincar C."/>
            <person name="Fang C."/>
            <person name="Gunde-Cimerman N."/>
            <person name="Song Z."/>
        </authorList>
    </citation>
    <scope>NUCLEOTIDE SEQUENCE</scope>
    <source>
        <strain evidence="10">EXF-9911</strain>
    </source>
</reference>
<feature type="compositionally biased region" description="Basic and acidic residues" evidence="7">
    <location>
        <begin position="2406"/>
        <end position="2462"/>
    </location>
</feature>
<feature type="coiled-coil region" evidence="6">
    <location>
        <begin position="1600"/>
        <end position="1627"/>
    </location>
</feature>
<keyword evidence="8" id="KW-0472">Membrane</keyword>
<feature type="compositionally biased region" description="Low complexity" evidence="7">
    <location>
        <begin position="3311"/>
        <end position="3321"/>
    </location>
</feature>
<feature type="region of interest" description="Disordered" evidence="7">
    <location>
        <begin position="4173"/>
        <end position="4197"/>
    </location>
</feature>
<feature type="compositionally biased region" description="Pro residues" evidence="7">
    <location>
        <begin position="681"/>
        <end position="690"/>
    </location>
</feature>
<feature type="region of interest" description="Disordered" evidence="7">
    <location>
        <begin position="3640"/>
        <end position="3674"/>
    </location>
</feature>
<organism evidence="10 11">
    <name type="scientific">Aureobasidium melanogenum</name>
    <name type="common">Aureobasidium pullulans var. melanogenum</name>
    <dbReference type="NCBI Taxonomy" id="46634"/>
    <lineage>
        <taxon>Eukaryota</taxon>
        <taxon>Fungi</taxon>
        <taxon>Dikarya</taxon>
        <taxon>Ascomycota</taxon>
        <taxon>Pezizomycotina</taxon>
        <taxon>Dothideomycetes</taxon>
        <taxon>Dothideomycetidae</taxon>
        <taxon>Dothideales</taxon>
        <taxon>Saccotheciaceae</taxon>
        <taxon>Aureobasidium</taxon>
    </lineage>
</organism>
<feature type="coiled-coil region" evidence="6">
    <location>
        <begin position="1789"/>
        <end position="1816"/>
    </location>
</feature>
<feature type="compositionally biased region" description="Low complexity" evidence="7">
    <location>
        <begin position="1520"/>
        <end position="1538"/>
    </location>
</feature>
<dbReference type="GO" id="GO:0006260">
    <property type="term" value="P:DNA replication"/>
    <property type="evidence" value="ECO:0007669"/>
    <property type="project" value="UniProtKB-KW"/>
</dbReference>
<feature type="region of interest" description="Disordered" evidence="7">
    <location>
        <begin position="2951"/>
        <end position="2972"/>
    </location>
</feature>
<evidence type="ECO:0000256" key="1">
    <source>
        <dbReference type="ARBA" id="ARBA00004123"/>
    </source>
</evidence>
<evidence type="ECO:0000256" key="2">
    <source>
        <dbReference type="ARBA" id="ARBA00010840"/>
    </source>
</evidence>
<feature type="domain" description="ORC6 first cyclin-like" evidence="9">
    <location>
        <begin position="11"/>
        <end position="92"/>
    </location>
</feature>
<feature type="coiled-coil region" evidence="6">
    <location>
        <begin position="912"/>
        <end position="1009"/>
    </location>
</feature>
<dbReference type="GO" id="GO:0005664">
    <property type="term" value="C:nuclear origin of replication recognition complex"/>
    <property type="evidence" value="ECO:0007669"/>
    <property type="project" value="InterPro"/>
</dbReference>
<feature type="compositionally biased region" description="Basic and acidic residues" evidence="7">
    <location>
        <begin position="2223"/>
        <end position="2233"/>
    </location>
</feature>
<feature type="coiled-coil region" evidence="6">
    <location>
        <begin position="804"/>
        <end position="865"/>
    </location>
</feature>
<keyword evidence="8" id="KW-0812">Transmembrane</keyword>
<evidence type="ECO:0000256" key="3">
    <source>
        <dbReference type="ARBA" id="ARBA00022705"/>
    </source>
</evidence>
<feature type="compositionally biased region" description="Basic and acidic residues" evidence="7">
    <location>
        <begin position="568"/>
        <end position="590"/>
    </location>
</feature>
<keyword evidence="5" id="KW-0539">Nucleus</keyword>
<comment type="subcellular location">
    <subcellularLocation>
        <location evidence="1">Nucleus</location>
    </subcellularLocation>
</comment>
<feature type="transmembrane region" description="Helical" evidence="8">
    <location>
        <begin position="2326"/>
        <end position="2343"/>
    </location>
</feature>
<feature type="compositionally biased region" description="Acidic residues" evidence="7">
    <location>
        <begin position="384"/>
        <end position="399"/>
    </location>
</feature>
<feature type="region of interest" description="Disordered" evidence="7">
    <location>
        <begin position="3556"/>
        <end position="3579"/>
    </location>
</feature>
<feature type="compositionally biased region" description="Polar residues" evidence="7">
    <location>
        <begin position="419"/>
        <end position="441"/>
    </location>
</feature>
<sequence>MPTPIEQALITLVPTLNSLPQELIDLSTSLLAQSRNKASSLKPEEEIGRTYTCAHIAVERLKHRLDIDKVVARPPVAPRIYKKLYGYLDAALKEPATPRTNRLKDVNATGTPGSGRGRRSVLGTPVGTPSKTPAKSVKSAGVTPSKTPASVAKSVDSVTASSRRTRSAKNVAEEGVVIQDSEEERQRETAKDQEEDNLPEQVRPMAEAVCDALDVPQATPHVCAALSAILPLRGWKDTQPEPTLRSSAKKRKRTSTDGEEVAAIEHSSTITPSSLPALIAAISLVTTFTLRNTVIDGTTYATARSSAITALSPTSPTPKDVDAFLHASKTEGWLELPWFTTVKASTLPSVPASQTPKKNKPPAKTPLHRKEKHAPRPVQKDLDMDTVMEDVDMEAEEEDRDRPGAGLRSGLGTIMADQGDQTPKSGSNELASEQEPVTPTSPEIIITSAEDSTKDEEVESAKDLLQASHDTEDDGSLPKVHSEPAADAQPEFEEKPLVSPEDDEFEVSGEALERPVSPIEDEEEDEKSVTSSRFSDSDSDEEERRGRARRSSRDRYMSPSRTFITRFDSQEKLEKKESDRRRSKEGLTKGERRHTTKSRSPLAVKSVTRKGDAVIVTSPTHGTITITDSKVVEELANGQLNLSPVNKALDISQDAQDAIQRAFEEQEILKLAESYKNGPKHTPPPVPARPESPQLGVSADAKTLVHSNNPASQHTRLPGVSAPAETGYLHRRSASKELSGQFLMQKRYDMIYGDLRRLAVNPSHRIAGWTKDDLWSFIRTQDNKILSISQALHKNKLQSDIQGMVTLQDERNFARSEVERIKSEFELQTIANEQRIAELETELDNAEAENERLLAEQTMNESREAILKSPIKLSVEASEALAKVEKHFEQINTKHDEVSKGMDQLRSQLDLTQQLKDDNKELRHNMELLENQVEFYDHQNEKLKQRLDEQELENDQITKAYKMLQKQNAQLTARVQTLQAARRDVEDENTELKIQLDLCQTTKSELEEDKLVAAQPKVGPVDSFFSTKGIGSEEESQTLRDSNLSLSGKNSALERLLASTREESLKFRELYNAAEEQRVWSFAHYATVREPWPVATREHIAQLIVSVVNENRKPSEKSSKPAETARDIQFERTGLVEDAPLPDLLTRDQVVTWFAAGLGISKIFEEIRALGLELDKETEQKILRVLIEQGLCYGNYDVFSTFVFADRPFSRKEFIARQTDLITVMDELEKKMIKTETDLKLAKDKVTELEQQDREQSTKLEEQDHDLKQARQALETFETYHGNPEGALEELIELRATHANLREELKEVEDANKELQSQVAYYEKELVEERSEAESGGGTVNGSTDQGTCNVLAHRDLEARIHDLEKQNQELVAYSRDQDVAAAQMPNSSACPHCHKMRRTIADLNLKLRKAKGQALEDWDNAGSPPSSPPGSYPTPEEVASAEPYCNNCAYLSKQFGDARRQNKELEEKLRLRKYEVRGCNYETDEARRDLDEANEQLQKTQNDLADAQKEIQRLRAEDSSASPGSTSTAPTSTGGASLRDSEKDDRIKELEALLERSQQSLSEKISDRLTGEWGARKLAAPPADQENDMWDSFDIEGNASKLAAEKAQLQEQVATIQKNLDMFEAAAKIWEDEANVTTSQIESAESVGLHARIENLQRQVRVIPGLEERISTLVEEKKNLVGRLEYLNGDMRPECCLTTKTELQKEIDAHAATRKELEDSVDAAATSEDPCKDIKDELEALKIEHADLEDALRTTSVENENNKRLLKQARIQSSRVKATGDADSEDPCKDIRDELETTKTRLTELQRLLDEEKARKPINVSAQQHGDLIQQICELEAQIAKTKSAHDTQAKIDKLVQRIRDDAVRMAELNFEIGKLEAISKVYVLAGDRHGPPEDDHECKDTIMELIAAQNQLKELIDDYRLDAPAKKSESVEENKKEKKDKPKPKSLIQSVFSVFKKSATAPHAAVEKSVEAKKTEGAAEASKAEEAPASEAETDPENDPCSIYKKQLKDVKKQVDAFEMLTLYKEKFLREQEIVERKDKENMQLKNKLEVVLNDAPKSLRKRLTEALEANRRQANIIGCNEIVAAQHHKEMAALHKKLEVVLKPDQVMKDLMTKNLDLEKKLDKVQGKFFKSNLESGKKLNFLGRQLSELYAERNDWRDSKTQLSKGLWKPAEEVKNSKTAKSTEAAEAKTSASASKTPESASKTTESASKTTESAPKTANHETGEDFRGTVESPWPKITYDCWPQPPCRLQKTFDDMYDANEKLYNNPVYVLKDRVPNHPKPDITGLWNEVQNTRWQLTEPKKIPLYQTAIKRFNQYTENEYFLPAVWAVILVLEHLGYNHYTMPTLDFIFGHECGPHSFLIGWASLFFLFLVMYTFWLWHQLRGIFGKPNGGDGGDDDSDDKSPKGDPCKDVKKELADTKAELEKAKESSDKDKDNSKKDDSKKDDSNKDNSDPCTDIRKELATTTAKLNDAQAQLNGEKSVIDWKNDKRSNSQWQRLQNTKFWEFAGIPGPRLSNTVTFEEFQRNGAGASSEPSVHFASQIGSGSGSRSAPPPYKFEPTEEDFENFDFAAYLRSPDDEYWSGFDEYPTPEVDAWVDADNVPATEGLVSKSAAPEVKDDVATDYVSPFDFTTFFPPAEADLNGLAAAAGLFGLGADTDFTVNMMHADAASVPTATASTDVPKFDSSMLKTPFEWIQTLNAEIAKDFNMQPLPFTYPITDNTPMSYASFVQNRLAAPQSANNRPIWLSLFRGGDGTFDPSTPPTREPRRYKDDFIQRLKMGQVCCEQDYNEQIGKKSLNPDSSASESPKVCKHRPLGRHGADHFGSPYARPRRPAADSSKTTISGPYAPDQATLASAWRTYLRKHPRLRRFVAGRNPWERSPAKPGSVDFDDEIRQRKSMGKAYGLNFPSHGDLTAWRASYALLPPSKQDLKDIDEQRKVLAEIPETLRGAGGSASGRPGAKPKASKPFSQIPDLLRSPGAKAVPAAYAHGLFGAKPSAAFPQIPDHLRNFRVGMATVPDFNASGKWPDPCKDVKERLAKAQQELDSLMSEDDCAEVRRRVKELYEELQAKTILYDPVREQLTRVEAELAEEKKEHEAAKQKVALADPETIKTNEQQKANAKAHQAALDAAAKEAEKKITAAEAQADQFRRRADEFRRALELEKSRRLAPPSVQEEVVVPPSTQMTWRRFWITLALSILLALLVFPYTTLGQMPLYQDSALSVAEILWYDTIESTKGYHGVIIALGGSVLVVLMIWAATLASADRGVSPYPDYYDDNDDGNNGGDGKDDDDKGNSPKSPLSVFLPLSPRSPTSKRSNPNPPKSPRGFQTTRQQTWKHSYISSVSTEPRAGISAGSKITDLSPYCKQLEDKVERLERELLASRTKVSAFTQSAISSIDLRPRAGPCADQKRQALAHSAIKSISTAPQAAKKAAKTVEQKVDHTADKGVGLWNKITTLSLFTTAPSSPAKTEQNLRAELDNVKKELEDAKNEITANKKQPGAEVEGWDPVETSNDDWMDPCKHVNEELERVKKQLEEARVESTWLRKLKERAEKQRDGIEVDGQNEGDGDDEYPPPGSLELKFIVAEDLVKMRDQQLEKAAEDLKNCHQANVALRKRFYDERDGWEAEKLRVEELKQAAASKQTSSVSTQTSPVKIEGQPDPQASSGGIDHTECQKRIRDLLTQRDQLRDHRAEADSKCRDAESEARQLRDQLVVLDNKSKRLGSEIDAAVRELDHYKGMYNRGADHGMCLRGGKREILEKLVADYERDGDQRVAQHEETIKNLKNQMQGLKNDASNRQDIAERCKLEAQQLRNDLSNEERHSRELATKYRAALTNEKKALDDLETVRTQLSECEQAKVKTKEDPFAQERLDIANREAKDAKDQLDQWVNQIELNKTPVPENVSSDPEVAKLQRFLFDRTNHIEMLIAQKKRVEENLEWYKKRLQWAFEAEDHDQCKAMEKMYKQQAEMAEDARKEAADKNTKMWYDFLDERTKAYHANEAKEAAEKKVEDLEKEKEALARQLEEKSKVCPLKVEDDDSASSEVATKALRDARLATRLAEAETRKLKLERDRLARENALLTQRLERKIDTLEHSTEPKISSALPHTPISLDSTDKTKEQRPADIITNFSNLEDPFYEGLVTGGISSRLPRFNPNRLLDILGPPHYLYTPKRAPIPTPKPPYPSFEPLTPEGRRRSAERMISDPDREMALAEERAYLTAVRAVEFEFEEQRSDEYALLFTLLRGKLNIPVRDVRTRLERVDEEEGEEEEDTKIEQHAEYKEEADDEGEESSDSSLDDEEFNKRYNMTPTPLPRNRRIQKGIYHSP</sequence>
<proteinExistence type="inferred from homology"/>
<gene>
    <name evidence="10" type="ORF">KCU76_g4765</name>
</gene>
<feature type="compositionally biased region" description="Acidic residues" evidence="7">
    <location>
        <begin position="4261"/>
        <end position="4272"/>
    </location>
</feature>
<comment type="caution">
    <text evidence="10">The sequence shown here is derived from an EMBL/GenBank/DDBJ whole genome shotgun (WGS) entry which is preliminary data.</text>
</comment>
<feature type="region of interest" description="Disordered" evidence="7">
    <location>
        <begin position="1967"/>
        <end position="2003"/>
    </location>
</feature>
<evidence type="ECO:0000256" key="5">
    <source>
        <dbReference type="ARBA" id="ARBA00023242"/>
    </source>
</evidence>
<feature type="coiled-coil region" evidence="6">
    <location>
        <begin position="3769"/>
        <end position="3831"/>
    </location>
</feature>
<dbReference type="EMBL" id="JAHFXF010000142">
    <property type="protein sequence ID" value="KAG9695063.1"/>
    <property type="molecule type" value="Genomic_DNA"/>
</dbReference>
<feature type="compositionally biased region" description="Basic residues" evidence="7">
    <location>
        <begin position="357"/>
        <end position="375"/>
    </location>
</feature>
<feature type="compositionally biased region" description="Low complexity" evidence="7">
    <location>
        <begin position="3640"/>
        <end position="3657"/>
    </location>
</feature>
<feature type="coiled-coil region" evidence="6">
    <location>
        <begin position="1288"/>
        <end position="1414"/>
    </location>
</feature>
<feature type="compositionally biased region" description="Acidic residues" evidence="7">
    <location>
        <begin position="4282"/>
        <end position="4300"/>
    </location>
</feature>
<feature type="region of interest" description="Disordered" evidence="7">
    <location>
        <begin position="2530"/>
        <end position="2559"/>
    </location>
</feature>
<feature type="region of interest" description="Disordered" evidence="7">
    <location>
        <begin position="3499"/>
        <end position="3520"/>
    </location>
</feature>
<evidence type="ECO:0000256" key="6">
    <source>
        <dbReference type="SAM" id="Coils"/>
    </source>
</evidence>
<evidence type="ECO:0000259" key="9">
    <source>
        <dbReference type="Pfam" id="PF05460"/>
    </source>
</evidence>
<feature type="region of interest" description="Disordered" evidence="7">
    <location>
        <begin position="675"/>
        <end position="694"/>
    </location>
</feature>
<feature type="region of interest" description="Disordered" evidence="7">
    <location>
        <begin position="2398"/>
        <end position="2462"/>
    </location>
</feature>
<feature type="region of interest" description="Disordered" evidence="7">
    <location>
        <begin position="1927"/>
        <end position="1947"/>
    </location>
</feature>
<feature type="region of interest" description="Disordered" evidence="7">
    <location>
        <begin position="1514"/>
        <end position="1544"/>
    </location>
</feature>
<feature type="compositionally biased region" description="Basic and acidic residues" evidence="7">
    <location>
        <begin position="1927"/>
        <end position="1942"/>
    </location>
</feature>
<feature type="coiled-coil region" evidence="6">
    <location>
        <begin position="3035"/>
        <end position="3170"/>
    </location>
</feature>
<dbReference type="InterPro" id="IPR008721">
    <property type="entry name" value="ORC6_cyclin_first"/>
</dbReference>
<feature type="region of interest" description="Disordered" evidence="7">
    <location>
        <begin position="4097"/>
        <end position="4119"/>
    </location>
</feature>
<evidence type="ECO:0000256" key="4">
    <source>
        <dbReference type="ARBA" id="ARBA00023125"/>
    </source>
</evidence>
<feature type="region of interest" description="Disordered" evidence="7">
    <location>
        <begin position="236"/>
        <end position="259"/>
    </location>
</feature>
<feature type="region of interest" description="Disordered" evidence="7">
    <location>
        <begin position="1415"/>
        <end position="1440"/>
    </location>
</feature>
<keyword evidence="4" id="KW-0238">DNA-binding</keyword>
<feature type="transmembrane region" description="Helical" evidence="8">
    <location>
        <begin position="3245"/>
        <end position="3265"/>
    </location>
</feature>
<evidence type="ECO:0000313" key="10">
    <source>
        <dbReference type="EMBL" id="KAG9695063.1"/>
    </source>
</evidence>
<feature type="coiled-coil region" evidence="6">
    <location>
        <begin position="1225"/>
        <end position="1252"/>
    </location>
</feature>
<comment type="similarity">
    <text evidence="2">Belongs to the ORC6 family.</text>
</comment>
<name>A0A9P8EMX0_AURME</name>
<feature type="region of interest" description="Disordered" evidence="7">
    <location>
        <begin position="348"/>
        <end position="606"/>
    </location>
</feature>
<dbReference type="Proteomes" id="UP000779574">
    <property type="component" value="Unassembled WGS sequence"/>
</dbReference>
<feature type="compositionally biased region" description="Low complexity" evidence="7">
    <location>
        <begin position="2181"/>
        <end position="2219"/>
    </location>
</feature>
<feature type="compositionally biased region" description="Basic and acidic residues" evidence="7">
    <location>
        <begin position="1967"/>
        <end position="1988"/>
    </location>
</feature>
<feature type="coiled-coil region" evidence="6">
    <location>
        <begin position="1701"/>
        <end position="1759"/>
    </location>
</feature>
<evidence type="ECO:0000256" key="7">
    <source>
        <dbReference type="SAM" id="MobiDB-lite"/>
    </source>
</evidence>
<evidence type="ECO:0000313" key="11">
    <source>
        <dbReference type="Proteomes" id="UP000779574"/>
    </source>
</evidence>
<feature type="region of interest" description="Disordered" evidence="7">
    <location>
        <begin position="2166"/>
        <end position="2234"/>
    </location>
</feature>
<reference evidence="10" key="2">
    <citation type="submission" date="2021-08" db="EMBL/GenBank/DDBJ databases">
        <authorList>
            <person name="Gostincar C."/>
            <person name="Sun X."/>
            <person name="Song Z."/>
            <person name="Gunde-Cimerman N."/>
        </authorList>
    </citation>
    <scope>NUCLEOTIDE SEQUENCE</scope>
    <source>
        <strain evidence="10">EXF-9911</strain>
    </source>
</reference>
<evidence type="ECO:0000256" key="8">
    <source>
        <dbReference type="SAM" id="Phobius"/>
    </source>
</evidence>
<keyword evidence="3" id="KW-0235">DNA replication</keyword>
<feature type="compositionally biased region" description="Pro residues" evidence="7">
    <location>
        <begin position="4174"/>
        <end position="4185"/>
    </location>
</feature>
<dbReference type="PANTHER" id="PTHR43049">
    <property type="entry name" value="EARLY ENDOSOME ANTIGEN"/>
    <property type="match status" value="1"/>
</dbReference>
<keyword evidence="8" id="KW-1133">Transmembrane helix</keyword>
<feature type="region of interest" description="Disordered" evidence="7">
    <location>
        <begin position="3273"/>
        <end position="3338"/>
    </location>
</feature>
<feature type="compositionally biased region" description="Basic and acidic residues" evidence="7">
    <location>
        <begin position="3289"/>
        <end position="3298"/>
    </location>
</feature>
<feature type="transmembrane region" description="Helical" evidence="8">
    <location>
        <begin position="2364"/>
        <end position="2384"/>
    </location>
</feature>
<feature type="region of interest" description="Disordered" evidence="7">
    <location>
        <begin position="98"/>
        <end position="201"/>
    </location>
</feature>
<feature type="region of interest" description="Disordered" evidence="7">
    <location>
        <begin position="2798"/>
        <end position="2852"/>
    </location>
</feature>
<feature type="compositionally biased region" description="Acidic residues" evidence="7">
    <location>
        <begin position="3507"/>
        <end position="3520"/>
    </location>
</feature>
<protein>
    <recommendedName>
        <fullName evidence="9">ORC6 first cyclin-like domain-containing protein</fullName>
    </recommendedName>
</protein>
<feature type="compositionally biased region" description="Acidic residues" evidence="7">
    <location>
        <begin position="3565"/>
        <end position="3575"/>
    </location>
</feature>
<dbReference type="GO" id="GO:0003677">
    <property type="term" value="F:DNA binding"/>
    <property type="evidence" value="ECO:0007669"/>
    <property type="project" value="UniProtKB-KW"/>
</dbReference>